<keyword evidence="7 12" id="KW-0662">Pyridine nucleotide biosynthesis</keyword>
<evidence type="ECO:0000256" key="5">
    <source>
        <dbReference type="ARBA" id="ARBA00021901"/>
    </source>
</evidence>
<proteinExistence type="inferred from homology"/>
<dbReference type="EC" id="1.4.3.16" evidence="4 11"/>
<gene>
    <name evidence="15" type="primary">nadB</name>
    <name evidence="15" type="ORF">HR057_00070</name>
</gene>
<dbReference type="PANTHER" id="PTHR42716">
    <property type="entry name" value="L-ASPARTATE OXIDASE"/>
    <property type="match status" value="1"/>
</dbReference>
<comment type="caution">
    <text evidence="15">The sequence shown here is derived from an EMBL/GenBank/DDBJ whole genome shotgun (WGS) entry which is preliminary data.</text>
</comment>
<dbReference type="GO" id="GO:0005737">
    <property type="term" value="C:cytoplasm"/>
    <property type="evidence" value="ECO:0007669"/>
    <property type="project" value="UniProtKB-SubCell"/>
</dbReference>
<evidence type="ECO:0000313" key="15">
    <source>
        <dbReference type="EMBL" id="NSL50156.1"/>
    </source>
</evidence>
<dbReference type="InterPro" id="IPR036188">
    <property type="entry name" value="FAD/NAD-bd_sf"/>
</dbReference>
<evidence type="ECO:0000256" key="2">
    <source>
        <dbReference type="ARBA" id="ARBA00004950"/>
    </source>
</evidence>
<dbReference type="PANTHER" id="PTHR42716:SF2">
    <property type="entry name" value="L-ASPARTATE OXIDASE, CHLOROPLASTIC"/>
    <property type="match status" value="1"/>
</dbReference>
<dbReference type="SUPFAM" id="SSF46977">
    <property type="entry name" value="Succinate dehydrogenase/fumarate reductase flavoprotein C-terminal domain"/>
    <property type="match status" value="1"/>
</dbReference>
<comment type="function">
    <text evidence="12">Catalyzes the oxidation of L-aspartate to iminoaspartate.</text>
</comment>
<evidence type="ECO:0000259" key="13">
    <source>
        <dbReference type="Pfam" id="PF00890"/>
    </source>
</evidence>
<comment type="catalytic activity">
    <reaction evidence="10">
        <text>L-aspartate + O2 = iminosuccinate + H2O2</text>
        <dbReference type="Rhea" id="RHEA:25876"/>
        <dbReference type="ChEBI" id="CHEBI:15379"/>
        <dbReference type="ChEBI" id="CHEBI:16240"/>
        <dbReference type="ChEBI" id="CHEBI:29991"/>
        <dbReference type="ChEBI" id="CHEBI:77875"/>
        <dbReference type="EC" id="1.4.3.16"/>
    </reaction>
    <physiologicalReaction direction="left-to-right" evidence="10">
        <dbReference type="Rhea" id="RHEA:25877"/>
    </physiologicalReaction>
</comment>
<dbReference type="NCBIfam" id="NF005978">
    <property type="entry name" value="PRK08071.1"/>
    <property type="match status" value="1"/>
</dbReference>
<dbReference type="UniPathway" id="UPA00253">
    <property type="reaction ID" value="UER00326"/>
</dbReference>
<evidence type="ECO:0000256" key="4">
    <source>
        <dbReference type="ARBA" id="ARBA00012173"/>
    </source>
</evidence>
<evidence type="ECO:0000256" key="3">
    <source>
        <dbReference type="ARBA" id="ARBA00008562"/>
    </source>
</evidence>
<evidence type="ECO:0000256" key="8">
    <source>
        <dbReference type="ARBA" id="ARBA00022827"/>
    </source>
</evidence>
<dbReference type="GO" id="GO:0034628">
    <property type="term" value="P:'de novo' NAD+ biosynthetic process from L-aspartate"/>
    <property type="evidence" value="ECO:0007669"/>
    <property type="project" value="TreeGrafter"/>
</dbReference>
<evidence type="ECO:0000259" key="14">
    <source>
        <dbReference type="Pfam" id="PF02910"/>
    </source>
</evidence>
<dbReference type="Proteomes" id="UP000625804">
    <property type="component" value="Unassembled WGS sequence"/>
</dbReference>
<evidence type="ECO:0000256" key="12">
    <source>
        <dbReference type="RuleBase" id="RU362049"/>
    </source>
</evidence>
<dbReference type="SUPFAM" id="SSF56425">
    <property type="entry name" value="Succinate dehydrogenase/fumarate reductase flavoprotein, catalytic domain"/>
    <property type="match status" value="1"/>
</dbReference>
<dbReference type="SUPFAM" id="SSF51905">
    <property type="entry name" value="FAD/NAD(P)-binding domain"/>
    <property type="match status" value="1"/>
</dbReference>
<evidence type="ECO:0000256" key="9">
    <source>
        <dbReference type="ARBA" id="ARBA00023002"/>
    </source>
</evidence>
<keyword evidence="16" id="KW-1185">Reference proteome</keyword>
<keyword evidence="9 12" id="KW-0560">Oxidoreductase</keyword>
<evidence type="ECO:0000256" key="1">
    <source>
        <dbReference type="ARBA" id="ARBA00001974"/>
    </source>
</evidence>
<dbReference type="Gene3D" id="3.50.50.60">
    <property type="entry name" value="FAD/NAD(P)-binding domain"/>
    <property type="match status" value="1"/>
</dbReference>
<name>A0A8J8GBI8_9BACI</name>
<dbReference type="InterPro" id="IPR027477">
    <property type="entry name" value="Succ_DH/fumarate_Rdtase_cat_sf"/>
</dbReference>
<comment type="pathway">
    <text evidence="2 12">Cofactor biosynthesis; NAD(+) biosynthesis; iminoaspartate from L-aspartate (oxidase route): step 1/1.</text>
</comment>
<comment type="cofactor">
    <cofactor evidence="1 12">
        <name>FAD</name>
        <dbReference type="ChEBI" id="CHEBI:57692"/>
    </cofactor>
</comment>
<dbReference type="InterPro" id="IPR037099">
    <property type="entry name" value="Fum_R/Succ_DH_flav-like_C_sf"/>
</dbReference>
<sequence>MADRYNADVVIIGSGIAALVVAERLSRKKNVIIITKSKKEDNNSNRAQGGVAAAISKSDHWLNHFEDTMIAGNYHNDEDAVQLLVEKGAHYLNKMIEDGMEFDKDANGNLLLGQEGAHGRRRILHAGGDATGQALVRFMLNRLQNQANVKLIEDVLAVDFLIQNNCCYGVKVKTKAGAVQPLYAADTILAAGGCGGLFEFTSNDPTVTGDGIAMAYRAGANLVDLEFVQFHPTLLYVNGGVKGLVSEAVRGEGAVLITQDGRRLMQGIHPQEDLAPRDIVAREIHRAVLNGEQIFLDISMIKNFAKRFPTITEMCRQSGIDLNAGKIPVVPGAHFQMGGVQVNLKGQTSIDHLYAIGEVACTGVHGANRLASNSLLEGIVFANELADYLLQQKHETEIPILEPVDRKLDILSLPTKEEIQAVMMKYVGIIRNGKGLQHAKSWFEQYLLPDIGAFLPEHLTNEQIEIYNMVQAGWLITTSALEREESRGGHFRIDFPEEKAEWTKKKIIRNCLVTAYKI</sequence>
<dbReference type="PRINTS" id="PR00368">
    <property type="entry name" value="FADPNR"/>
</dbReference>
<organism evidence="15 16">
    <name type="scientific">Calidifontibacillus erzurumensis</name>
    <dbReference type="NCBI Taxonomy" id="2741433"/>
    <lineage>
        <taxon>Bacteria</taxon>
        <taxon>Bacillati</taxon>
        <taxon>Bacillota</taxon>
        <taxon>Bacilli</taxon>
        <taxon>Bacillales</taxon>
        <taxon>Bacillaceae</taxon>
        <taxon>Calidifontibacillus/Schinkia group</taxon>
        <taxon>Calidifontibacillus</taxon>
    </lineage>
</organism>
<dbReference type="GO" id="GO:0033765">
    <property type="term" value="F:steroid dehydrogenase activity, acting on the CH-CH group of donors"/>
    <property type="evidence" value="ECO:0007669"/>
    <property type="project" value="UniProtKB-ARBA"/>
</dbReference>
<feature type="domain" description="Fumarate reductase/succinate dehydrogenase flavoprotein-like C-terminal" evidence="14">
    <location>
        <begin position="417"/>
        <end position="508"/>
    </location>
</feature>
<protein>
    <recommendedName>
        <fullName evidence="5 11">L-aspartate oxidase</fullName>
        <ecNumber evidence="4 11">1.4.3.16</ecNumber>
    </recommendedName>
</protein>
<dbReference type="FunFam" id="3.90.700.10:FF:000002">
    <property type="entry name" value="L-aspartate oxidase"/>
    <property type="match status" value="1"/>
</dbReference>
<dbReference type="RefSeq" id="WP_173729364.1">
    <property type="nucleotide sequence ID" value="NZ_JABTTE010000001.1"/>
</dbReference>
<feature type="domain" description="FAD-dependent oxidoreductase 2 FAD-binding" evidence="13">
    <location>
        <begin position="8"/>
        <end position="375"/>
    </location>
</feature>
<accession>A0A8J8GBI8</accession>
<dbReference type="Gene3D" id="1.20.58.100">
    <property type="entry name" value="Fumarate reductase/succinate dehydrogenase flavoprotein-like, C-terminal domain"/>
    <property type="match status" value="1"/>
</dbReference>
<dbReference type="Gene3D" id="3.90.700.10">
    <property type="entry name" value="Succinate dehydrogenase/fumarate reductase flavoprotein, catalytic domain"/>
    <property type="match status" value="1"/>
</dbReference>
<dbReference type="AlphaFoldDB" id="A0A8J8GBI8"/>
<dbReference type="InterPro" id="IPR005288">
    <property type="entry name" value="NadB"/>
</dbReference>
<comment type="similarity">
    <text evidence="3 12">Belongs to the FAD-dependent oxidoreductase 2 family. NadB subfamily.</text>
</comment>
<evidence type="ECO:0000256" key="6">
    <source>
        <dbReference type="ARBA" id="ARBA00022630"/>
    </source>
</evidence>
<evidence type="ECO:0000256" key="10">
    <source>
        <dbReference type="ARBA" id="ARBA00048305"/>
    </source>
</evidence>
<dbReference type="Pfam" id="PF02910">
    <property type="entry name" value="Succ_DH_flav_C"/>
    <property type="match status" value="1"/>
</dbReference>
<dbReference type="GO" id="GO:0008734">
    <property type="term" value="F:L-aspartate oxidase activity"/>
    <property type="evidence" value="ECO:0007669"/>
    <property type="project" value="UniProtKB-UniRule"/>
</dbReference>
<evidence type="ECO:0000313" key="16">
    <source>
        <dbReference type="Proteomes" id="UP000625804"/>
    </source>
</evidence>
<dbReference type="NCBIfam" id="TIGR00551">
    <property type="entry name" value="nadB"/>
    <property type="match status" value="1"/>
</dbReference>
<keyword evidence="8 12" id="KW-0274">FAD</keyword>
<comment type="subcellular location">
    <subcellularLocation>
        <location evidence="12">Cytoplasm</location>
    </subcellularLocation>
</comment>
<dbReference type="InterPro" id="IPR015939">
    <property type="entry name" value="Fum_Rdtase/Succ_DH_flav-like_C"/>
</dbReference>
<reference evidence="15" key="1">
    <citation type="submission" date="2020-06" db="EMBL/GenBank/DDBJ databases">
        <title>A novel thermopfilic bacterium from Erzurum, Turkey.</title>
        <authorList>
            <person name="Adiguzel A."/>
            <person name="Ay H."/>
            <person name="Baltaci M.O."/>
        </authorList>
    </citation>
    <scope>NUCLEOTIDE SEQUENCE</scope>
    <source>
        <strain evidence="15">P2</strain>
    </source>
</reference>
<dbReference type="Pfam" id="PF00890">
    <property type="entry name" value="FAD_binding_2"/>
    <property type="match status" value="1"/>
</dbReference>
<evidence type="ECO:0000256" key="11">
    <source>
        <dbReference type="NCBIfam" id="TIGR00551"/>
    </source>
</evidence>
<dbReference type="InterPro" id="IPR003953">
    <property type="entry name" value="FAD-dep_OxRdtase_2_FAD-bd"/>
</dbReference>
<evidence type="ECO:0000256" key="7">
    <source>
        <dbReference type="ARBA" id="ARBA00022642"/>
    </source>
</evidence>
<keyword evidence="6 12" id="KW-0285">Flavoprotein</keyword>
<dbReference type="EMBL" id="JABTTE010000001">
    <property type="protein sequence ID" value="NSL50156.1"/>
    <property type="molecule type" value="Genomic_DNA"/>
</dbReference>